<proteinExistence type="inferred from homology"/>
<dbReference type="RefSeq" id="WP_200314657.1">
    <property type="nucleotide sequence ID" value="NZ_JAENJH010000001.1"/>
</dbReference>
<accession>A0A934QMP9</accession>
<evidence type="ECO:0000313" key="2">
    <source>
        <dbReference type="EMBL" id="MBK1783381.1"/>
    </source>
</evidence>
<dbReference type="Pfam" id="PF03780">
    <property type="entry name" value="Asp23"/>
    <property type="match status" value="1"/>
</dbReference>
<dbReference type="PANTHER" id="PTHR34297:SF3">
    <property type="entry name" value="ALKALINE SHOCK PROTEIN 23"/>
    <property type="match status" value="1"/>
</dbReference>
<comment type="similarity">
    <text evidence="1">Belongs to the asp23 family.</text>
</comment>
<dbReference type="PANTHER" id="PTHR34297">
    <property type="entry name" value="HYPOTHETICAL CYTOSOLIC PROTEIN-RELATED"/>
    <property type="match status" value="1"/>
</dbReference>
<comment type="caution">
    <text evidence="2">The sequence shown here is derived from an EMBL/GenBank/DDBJ whole genome shotgun (WGS) entry which is preliminary data.</text>
</comment>
<organism evidence="2 3">
    <name type="scientific">Prauserella cavernicola</name>
    <dbReference type="NCBI Taxonomy" id="2800127"/>
    <lineage>
        <taxon>Bacteria</taxon>
        <taxon>Bacillati</taxon>
        <taxon>Actinomycetota</taxon>
        <taxon>Actinomycetes</taxon>
        <taxon>Pseudonocardiales</taxon>
        <taxon>Pseudonocardiaceae</taxon>
        <taxon>Prauserella</taxon>
    </lineage>
</organism>
<sequence>MTSTPSTTTVDRKAGQAAEPGASVLVTSQGTTTIASTVVRQIAGRAARDVPGVHALGGGAARALGALRERVPGAHASAGQGVTVEVGEKQAAIDLRVVVDYGASIPALARTVRADTIAAVEDMTGLEVIEVNIAVEDVHVPGEQAEPTPTRVH</sequence>
<evidence type="ECO:0000313" key="3">
    <source>
        <dbReference type="Proteomes" id="UP000635245"/>
    </source>
</evidence>
<reference evidence="2" key="1">
    <citation type="submission" date="2020-12" db="EMBL/GenBank/DDBJ databases">
        <title>Prauserella sp. ASG 168, a novel actinomycete isolated from cave rock.</title>
        <authorList>
            <person name="Suriyachadkun C."/>
        </authorList>
    </citation>
    <scope>NUCLEOTIDE SEQUENCE</scope>
    <source>
        <strain evidence="2">ASG 168</strain>
    </source>
</reference>
<dbReference type="EMBL" id="JAENJH010000001">
    <property type="protein sequence ID" value="MBK1783381.1"/>
    <property type="molecule type" value="Genomic_DNA"/>
</dbReference>
<gene>
    <name evidence="2" type="ORF">JHE00_03510</name>
</gene>
<dbReference type="InterPro" id="IPR005531">
    <property type="entry name" value="Asp23"/>
</dbReference>
<protein>
    <submittedName>
        <fullName evidence="2">Asp23/Gls24 family envelope stress response protein</fullName>
    </submittedName>
</protein>
<dbReference type="AlphaFoldDB" id="A0A934QMP9"/>
<evidence type="ECO:0000256" key="1">
    <source>
        <dbReference type="ARBA" id="ARBA00005721"/>
    </source>
</evidence>
<dbReference type="Proteomes" id="UP000635245">
    <property type="component" value="Unassembled WGS sequence"/>
</dbReference>
<keyword evidence="3" id="KW-1185">Reference proteome</keyword>
<name>A0A934QMP9_9PSEU</name>